<gene>
    <name evidence="7" type="ORF">HFZ78_01875</name>
</gene>
<feature type="transmembrane region" description="Helical" evidence="5">
    <location>
        <begin position="365"/>
        <end position="387"/>
    </location>
</feature>
<feature type="transmembrane region" description="Helical" evidence="5">
    <location>
        <begin position="162"/>
        <end position="179"/>
    </location>
</feature>
<dbReference type="Proteomes" id="UP000501868">
    <property type="component" value="Chromosome"/>
</dbReference>
<keyword evidence="7" id="KW-0436">Ligase</keyword>
<name>A0A6H1NWI2_PRIMG</name>
<feature type="transmembrane region" description="Helical" evidence="5">
    <location>
        <begin position="234"/>
        <end position="252"/>
    </location>
</feature>
<sequence length="412" mass="46990">MIKINPFLNGLYKIILPIFIIGMYHVMVWNELPFWNPLLLTFLGLGSVIVLLNGKIQINKYLVWIVGLSVLIIIINLFSSYTAESFVSFNNFIKVALYSYIIVINIRTKEDLKYILLCVWIAGLTVFISLYMNFDSQYIMSLDSIHATSGRMGLGGIEHPNTTAFNIYISFACGLYFYFISGKNSTKLFKLFVIIGEVCLIVGILLTGSRKVLVTLVLFPLLMVLKKNKNPIKLLVQIVVVCGGTYLLYNLMLSNDVLYNLIGYRIEDISGILSGNDASASGRNDLILEGISVGFNSIIGVGLGNFVYYSVDQAYAHNEFVEIFADLGFFGFMLYFVPIFSELYRGFSRKTKKLRELMQQELEMHYWLCMMLCILILCYFQVSYSLFSYHIILALFLSRVYKAHIECTTWGR</sequence>
<evidence type="ECO:0000256" key="5">
    <source>
        <dbReference type="SAM" id="Phobius"/>
    </source>
</evidence>
<dbReference type="Pfam" id="PF04932">
    <property type="entry name" value="Wzy_C"/>
    <property type="match status" value="1"/>
</dbReference>
<feature type="transmembrane region" description="Helical" evidence="5">
    <location>
        <begin position="7"/>
        <end position="28"/>
    </location>
</feature>
<dbReference type="PANTHER" id="PTHR37422">
    <property type="entry name" value="TEICHURONIC ACID BIOSYNTHESIS PROTEIN TUAE"/>
    <property type="match status" value="1"/>
</dbReference>
<evidence type="ECO:0000313" key="7">
    <source>
        <dbReference type="EMBL" id="QIZ05643.1"/>
    </source>
</evidence>
<organism evidence="7 8">
    <name type="scientific">Priestia megaterium</name>
    <name type="common">Bacillus megaterium</name>
    <dbReference type="NCBI Taxonomy" id="1404"/>
    <lineage>
        <taxon>Bacteria</taxon>
        <taxon>Bacillati</taxon>
        <taxon>Bacillota</taxon>
        <taxon>Bacilli</taxon>
        <taxon>Bacillales</taxon>
        <taxon>Bacillaceae</taxon>
        <taxon>Priestia</taxon>
    </lineage>
</organism>
<feature type="transmembrane region" description="Helical" evidence="5">
    <location>
        <begin position="34"/>
        <end position="54"/>
    </location>
</feature>
<evidence type="ECO:0000256" key="2">
    <source>
        <dbReference type="ARBA" id="ARBA00022692"/>
    </source>
</evidence>
<dbReference type="GO" id="GO:0016020">
    <property type="term" value="C:membrane"/>
    <property type="evidence" value="ECO:0007669"/>
    <property type="project" value="UniProtKB-SubCell"/>
</dbReference>
<reference evidence="7 8" key="1">
    <citation type="submission" date="2020-04" db="EMBL/GenBank/DDBJ databases">
        <title>Genome-Wide Identification of 5-Methylcytosine Sites in Bacterial Genomes By High-Throughput Sequencing of MspJI Restriction Fragments.</title>
        <authorList>
            <person name="Wu V."/>
        </authorList>
    </citation>
    <scope>NUCLEOTIDE SEQUENCE [LARGE SCALE GENOMIC DNA]</scope>
    <source>
        <strain evidence="7 8">S2</strain>
    </source>
</reference>
<dbReference type="GO" id="GO:0016874">
    <property type="term" value="F:ligase activity"/>
    <property type="evidence" value="ECO:0007669"/>
    <property type="project" value="UniProtKB-KW"/>
</dbReference>
<evidence type="ECO:0000313" key="8">
    <source>
        <dbReference type="Proteomes" id="UP000501868"/>
    </source>
</evidence>
<evidence type="ECO:0000256" key="1">
    <source>
        <dbReference type="ARBA" id="ARBA00004141"/>
    </source>
</evidence>
<evidence type="ECO:0000259" key="6">
    <source>
        <dbReference type="Pfam" id="PF04932"/>
    </source>
</evidence>
<evidence type="ECO:0000256" key="3">
    <source>
        <dbReference type="ARBA" id="ARBA00022989"/>
    </source>
</evidence>
<feature type="domain" description="O-antigen ligase-related" evidence="6">
    <location>
        <begin position="198"/>
        <end position="336"/>
    </location>
</feature>
<feature type="transmembrane region" description="Helical" evidence="5">
    <location>
        <begin position="191"/>
        <end position="222"/>
    </location>
</feature>
<keyword evidence="3 5" id="KW-1133">Transmembrane helix</keyword>
<feature type="transmembrane region" description="Helical" evidence="5">
    <location>
        <begin position="286"/>
        <end position="311"/>
    </location>
</feature>
<keyword evidence="4 5" id="KW-0472">Membrane</keyword>
<evidence type="ECO:0000256" key="4">
    <source>
        <dbReference type="ARBA" id="ARBA00023136"/>
    </source>
</evidence>
<feature type="transmembrane region" description="Helical" evidence="5">
    <location>
        <begin position="114"/>
        <end position="134"/>
    </location>
</feature>
<dbReference type="EMBL" id="CP051128">
    <property type="protein sequence ID" value="QIZ05643.1"/>
    <property type="molecule type" value="Genomic_DNA"/>
</dbReference>
<dbReference type="PANTHER" id="PTHR37422:SF13">
    <property type="entry name" value="LIPOPOLYSACCHARIDE BIOSYNTHESIS PROTEIN PA4999-RELATED"/>
    <property type="match status" value="1"/>
</dbReference>
<reference evidence="7 8" key="2">
    <citation type="submission" date="2020-04" db="EMBL/GenBank/DDBJ databases">
        <authorList>
            <person name="Fomenkov A."/>
            <person name="Anton B.P."/>
            <person name="Roberts R.J."/>
        </authorList>
    </citation>
    <scope>NUCLEOTIDE SEQUENCE [LARGE SCALE GENOMIC DNA]</scope>
    <source>
        <strain evidence="7 8">S2</strain>
    </source>
</reference>
<proteinExistence type="predicted"/>
<accession>A0A6H1NWI2</accession>
<feature type="transmembrane region" description="Helical" evidence="5">
    <location>
        <begin position="323"/>
        <end position="344"/>
    </location>
</feature>
<dbReference type="InterPro" id="IPR051533">
    <property type="entry name" value="WaaL-like"/>
</dbReference>
<feature type="transmembrane region" description="Helical" evidence="5">
    <location>
        <begin position="61"/>
        <end position="81"/>
    </location>
</feature>
<dbReference type="InterPro" id="IPR007016">
    <property type="entry name" value="O-antigen_ligase-rel_domated"/>
</dbReference>
<comment type="subcellular location">
    <subcellularLocation>
        <location evidence="1">Membrane</location>
        <topology evidence="1">Multi-pass membrane protein</topology>
    </subcellularLocation>
</comment>
<feature type="transmembrane region" description="Helical" evidence="5">
    <location>
        <begin position="87"/>
        <end position="107"/>
    </location>
</feature>
<protein>
    <submittedName>
        <fullName evidence="7">O-antigen ligase family protein</fullName>
    </submittedName>
</protein>
<dbReference type="AlphaFoldDB" id="A0A6H1NWI2"/>
<keyword evidence="2 5" id="KW-0812">Transmembrane</keyword>